<keyword evidence="3" id="KW-1185">Reference proteome</keyword>
<feature type="transmembrane region" description="Helical" evidence="1">
    <location>
        <begin position="39"/>
        <end position="59"/>
    </location>
</feature>
<protein>
    <recommendedName>
        <fullName evidence="4">SigmaY antisigma factor component</fullName>
    </recommendedName>
</protein>
<accession>A0ABT9U9F5</accession>
<evidence type="ECO:0000256" key="1">
    <source>
        <dbReference type="SAM" id="Phobius"/>
    </source>
</evidence>
<evidence type="ECO:0008006" key="4">
    <source>
        <dbReference type="Google" id="ProtNLM"/>
    </source>
</evidence>
<keyword evidence="1" id="KW-0812">Transmembrane</keyword>
<keyword evidence="1" id="KW-0472">Membrane</keyword>
<keyword evidence="1" id="KW-1133">Transmembrane helix</keyword>
<gene>
    <name evidence="2" type="ORF">J2T15_005098</name>
</gene>
<dbReference type="Proteomes" id="UP001229346">
    <property type="component" value="Unassembled WGS sequence"/>
</dbReference>
<name>A0ABT9U9F5_PAEHA</name>
<sequence>MEQMMRESVWFWLLLLLVLGTQSTWLYLDARKRERLPWFWALWGLIQFPLPIIFYWIFIRSGWFNRNRSNDE</sequence>
<organism evidence="2 3">
    <name type="scientific">Paenibacillus harenae</name>
    <dbReference type="NCBI Taxonomy" id="306543"/>
    <lineage>
        <taxon>Bacteria</taxon>
        <taxon>Bacillati</taxon>
        <taxon>Bacillota</taxon>
        <taxon>Bacilli</taxon>
        <taxon>Bacillales</taxon>
        <taxon>Paenibacillaceae</taxon>
        <taxon>Paenibacillus</taxon>
    </lineage>
</organism>
<evidence type="ECO:0000313" key="2">
    <source>
        <dbReference type="EMBL" id="MDQ0115631.1"/>
    </source>
</evidence>
<proteinExistence type="predicted"/>
<dbReference type="EMBL" id="JAUSSU010000012">
    <property type="protein sequence ID" value="MDQ0115631.1"/>
    <property type="molecule type" value="Genomic_DNA"/>
</dbReference>
<comment type="caution">
    <text evidence="2">The sequence shown here is derived from an EMBL/GenBank/DDBJ whole genome shotgun (WGS) entry which is preliminary data.</text>
</comment>
<dbReference type="RefSeq" id="WP_307207439.1">
    <property type="nucleotide sequence ID" value="NZ_JAUSST010000009.1"/>
</dbReference>
<evidence type="ECO:0000313" key="3">
    <source>
        <dbReference type="Proteomes" id="UP001229346"/>
    </source>
</evidence>
<reference evidence="2 3" key="1">
    <citation type="submission" date="2023-07" db="EMBL/GenBank/DDBJ databases">
        <title>Sorghum-associated microbial communities from plants grown in Nebraska, USA.</title>
        <authorList>
            <person name="Schachtman D."/>
        </authorList>
    </citation>
    <scope>NUCLEOTIDE SEQUENCE [LARGE SCALE GENOMIC DNA]</scope>
    <source>
        <strain evidence="2 3">CC482</strain>
    </source>
</reference>